<comment type="catalytic activity">
    <reaction evidence="10">
        <text>holo-[cytochrome c] = apo-[cytochrome c] + heme b</text>
        <dbReference type="Rhea" id="RHEA:22648"/>
        <dbReference type="Rhea" id="RHEA-COMP:10725"/>
        <dbReference type="Rhea" id="RHEA-COMP:10726"/>
        <dbReference type="ChEBI" id="CHEBI:29950"/>
        <dbReference type="ChEBI" id="CHEBI:60344"/>
        <dbReference type="ChEBI" id="CHEBI:83739"/>
        <dbReference type="EC" id="4.4.1.17"/>
    </reaction>
</comment>
<feature type="region of interest" description="Disordered" evidence="11">
    <location>
        <begin position="353"/>
        <end position="374"/>
    </location>
</feature>
<dbReference type="GO" id="GO:0004408">
    <property type="term" value="F:holocytochrome-c synthase activity"/>
    <property type="evidence" value="ECO:0007669"/>
    <property type="project" value="UniProtKB-EC"/>
</dbReference>
<dbReference type="EMBL" id="JAQGDS010000015">
    <property type="protein sequence ID" value="KAJ6256023.1"/>
    <property type="molecule type" value="Genomic_DNA"/>
</dbReference>
<evidence type="ECO:0000256" key="4">
    <source>
        <dbReference type="ARBA" id="ARBA00022723"/>
    </source>
</evidence>
<dbReference type="AlphaFoldDB" id="A0AAD6IPI5"/>
<evidence type="ECO:0000256" key="8">
    <source>
        <dbReference type="ARBA" id="ARBA00023136"/>
    </source>
</evidence>
<dbReference type="Pfam" id="PF01265">
    <property type="entry name" value="Cyto_heme_lyase"/>
    <property type="match status" value="1"/>
</dbReference>
<organism evidence="12 13">
    <name type="scientific">Drechslerella dactyloides</name>
    <name type="common">Nematode-trapping fungus</name>
    <name type="synonym">Arthrobotrys dactyloides</name>
    <dbReference type="NCBI Taxonomy" id="74499"/>
    <lineage>
        <taxon>Eukaryota</taxon>
        <taxon>Fungi</taxon>
        <taxon>Dikarya</taxon>
        <taxon>Ascomycota</taxon>
        <taxon>Pezizomycotina</taxon>
        <taxon>Orbiliomycetes</taxon>
        <taxon>Orbiliales</taxon>
        <taxon>Orbiliaceae</taxon>
        <taxon>Drechslerella</taxon>
    </lineage>
</organism>
<feature type="compositionally biased region" description="Polar residues" evidence="11">
    <location>
        <begin position="76"/>
        <end position="102"/>
    </location>
</feature>
<comment type="caution">
    <text evidence="12">The sequence shown here is derived from an EMBL/GenBank/DDBJ whole genome shotgun (WGS) entry which is preliminary data.</text>
</comment>
<dbReference type="GO" id="GO:0005743">
    <property type="term" value="C:mitochondrial inner membrane"/>
    <property type="evidence" value="ECO:0007669"/>
    <property type="project" value="UniProtKB-SubCell"/>
</dbReference>
<dbReference type="PANTHER" id="PTHR12743:SF3">
    <property type="entry name" value="HOLOCYTOCHROME-C SYNTHASE"/>
    <property type="match status" value="1"/>
</dbReference>
<evidence type="ECO:0000256" key="7">
    <source>
        <dbReference type="ARBA" id="ARBA00023128"/>
    </source>
</evidence>
<evidence type="ECO:0000256" key="10">
    <source>
        <dbReference type="RuleBase" id="RU363130"/>
    </source>
</evidence>
<proteinExistence type="inferred from homology"/>
<dbReference type="InterPro" id="IPR000511">
    <property type="entry name" value="Holocyt_c/c1_synthase"/>
</dbReference>
<keyword evidence="7 10" id="KW-0496">Mitochondrion</keyword>
<evidence type="ECO:0000256" key="6">
    <source>
        <dbReference type="ARBA" id="ARBA00023004"/>
    </source>
</evidence>
<keyword evidence="9 10" id="KW-0456">Lyase</keyword>
<name>A0AAD6IPI5_DREDA</name>
<sequence length="374" mass="41819">MLVYSHSHSFTGCIYLLSVAATEMGWFWADEATAPPKPPHHPRMPANVEIPPECPMHKPKSSSAAPPAVPPPPPNNILSTSFQSHDSSAIESDVQLTEPTASRPWSSYLNPLNLMPTLSNTPTPQQKTVLPTSRVISSIPKGHDAGEGNWEYPSPQQMYNAMLRKGYDDTPEDAVESMVEVHNFLNEGAWAEIVGWERQFAGGLWRGVRVAGRGGDADGNVDREDAEREYLRGREATVWKARPRLLRFQGRPGEHSPKARMFNALGYVWPSRFGGLPFDRHDWYVLRTSSDDEKGSSGGAMTEVRYVIDYYSGPPEPTGESVFYLDVRPALDRPGALFERGIRWGGEVWWKASGGQVREEEKRRKAQEREASVF</sequence>
<keyword evidence="6 10" id="KW-0408">Iron</keyword>
<protein>
    <recommendedName>
        <fullName evidence="10">Holocytochrome c-type synthase</fullName>
        <ecNumber evidence="10">4.4.1.17</ecNumber>
    </recommendedName>
</protein>
<feature type="region of interest" description="Disordered" evidence="11">
    <location>
        <begin position="51"/>
        <end position="102"/>
    </location>
</feature>
<evidence type="ECO:0000256" key="3">
    <source>
        <dbReference type="ARBA" id="ARBA00022617"/>
    </source>
</evidence>
<dbReference type="Proteomes" id="UP001221413">
    <property type="component" value="Unassembled WGS sequence"/>
</dbReference>
<evidence type="ECO:0000256" key="9">
    <source>
        <dbReference type="ARBA" id="ARBA00023239"/>
    </source>
</evidence>
<dbReference type="PANTHER" id="PTHR12743">
    <property type="entry name" value="CYTOCHROME C1 HEME LYASE"/>
    <property type="match status" value="1"/>
</dbReference>
<dbReference type="EC" id="4.4.1.17" evidence="10"/>
<evidence type="ECO:0000313" key="13">
    <source>
        <dbReference type="Proteomes" id="UP001221413"/>
    </source>
</evidence>
<evidence type="ECO:0000256" key="2">
    <source>
        <dbReference type="ARBA" id="ARBA00007255"/>
    </source>
</evidence>
<comment type="function">
    <text evidence="10">Lyase that catalyzes the covalent linking of the heme group to the cytochrome C apoprotein to produce the mature functional cytochrome.</text>
</comment>
<accession>A0AAD6IPI5</accession>
<evidence type="ECO:0000313" key="12">
    <source>
        <dbReference type="EMBL" id="KAJ6256023.1"/>
    </source>
</evidence>
<keyword evidence="5 10" id="KW-0999">Mitochondrion inner membrane</keyword>
<dbReference type="PROSITE" id="PS00822">
    <property type="entry name" value="CYTO_HEME_LYASE_2"/>
    <property type="match status" value="1"/>
</dbReference>
<keyword evidence="3 10" id="KW-0349">Heme</keyword>
<evidence type="ECO:0000256" key="5">
    <source>
        <dbReference type="ARBA" id="ARBA00022792"/>
    </source>
</evidence>
<evidence type="ECO:0000256" key="11">
    <source>
        <dbReference type="SAM" id="MobiDB-lite"/>
    </source>
</evidence>
<feature type="compositionally biased region" description="Basic and acidic residues" evidence="11">
    <location>
        <begin position="357"/>
        <end position="374"/>
    </location>
</feature>
<comment type="subcellular location">
    <subcellularLocation>
        <location evidence="1 10">Mitochondrion inner membrane</location>
    </subcellularLocation>
</comment>
<keyword evidence="13" id="KW-1185">Reference proteome</keyword>
<keyword evidence="8 10" id="KW-0472">Membrane</keyword>
<gene>
    <name evidence="12" type="ORF">Dda_9115</name>
</gene>
<keyword evidence="4 10" id="KW-0479">Metal-binding</keyword>
<evidence type="ECO:0000256" key="1">
    <source>
        <dbReference type="ARBA" id="ARBA00004273"/>
    </source>
</evidence>
<dbReference type="GO" id="GO:0046872">
    <property type="term" value="F:metal ion binding"/>
    <property type="evidence" value="ECO:0007669"/>
    <property type="project" value="UniProtKB-KW"/>
</dbReference>
<reference evidence="12" key="1">
    <citation type="submission" date="2023-01" db="EMBL/GenBank/DDBJ databases">
        <title>The chitinases involved in constricting ring structure development in the nematode-trapping fungus Drechslerella dactyloides.</title>
        <authorList>
            <person name="Wang R."/>
            <person name="Zhang L."/>
            <person name="Tang P."/>
            <person name="Li S."/>
            <person name="Liang L."/>
        </authorList>
    </citation>
    <scope>NUCLEOTIDE SEQUENCE</scope>
    <source>
        <strain evidence="12">YMF1.00031</strain>
    </source>
</reference>
<comment type="similarity">
    <text evidence="2 10">Belongs to the cytochrome c-type heme lyase family.</text>
</comment>